<dbReference type="OrthoDB" id="3246846at2759"/>
<dbReference type="Proteomes" id="UP000292702">
    <property type="component" value="Unassembled WGS sequence"/>
</dbReference>
<gene>
    <name evidence="3" type="ORF">EIP91_004858</name>
</gene>
<evidence type="ECO:0000259" key="2">
    <source>
        <dbReference type="PROSITE" id="PS50137"/>
    </source>
</evidence>
<proteinExistence type="predicted"/>
<evidence type="ECO:0000313" key="4">
    <source>
        <dbReference type="Proteomes" id="UP000292702"/>
    </source>
</evidence>
<keyword evidence="4" id="KW-1185">Reference proteome</keyword>
<dbReference type="Gene3D" id="3.30.160.20">
    <property type="match status" value="1"/>
</dbReference>
<protein>
    <recommendedName>
        <fullName evidence="2">DRBM domain-containing protein</fullName>
    </recommendedName>
</protein>
<name>A0A4R0RWA0_9APHY</name>
<dbReference type="PROSITE" id="PS50137">
    <property type="entry name" value="DS_RBD"/>
    <property type="match status" value="1"/>
</dbReference>
<dbReference type="GO" id="GO:0003723">
    <property type="term" value="F:RNA binding"/>
    <property type="evidence" value="ECO:0007669"/>
    <property type="project" value="UniProtKB-UniRule"/>
</dbReference>
<dbReference type="SMART" id="SM00358">
    <property type="entry name" value="DSRM"/>
    <property type="match status" value="1"/>
</dbReference>
<dbReference type="EMBL" id="RWJN01000027">
    <property type="protein sequence ID" value="TCD70129.1"/>
    <property type="molecule type" value="Genomic_DNA"/>
</dbReference>
<keyword evidence="1" id="KW-0694">RNA-binding</keyword>
<dbReference type="InterPro" id="IPR014720">
    <property type="entry name" value="dsRBD_dom"/>
</dbReference>
<dbReference type="Pfam" id="PF00035">
    <property type="entry name" value="dsrm"/>
    <property type="match status" value="1"/>
</dbReference>
<evidence type="ECO:0000256" key="1">
    <source>
        <dbReference type="PROSITE-ProRule" id="PRU00266"/>
    </source>
</evidence>
<dbReference type="AlphaFoldDB" id="A0A4R0RWA0"/>
<accession>A0A4R0RWA0</accession>
<feature type="domain" description="DRBM" evidence="2">
    <location>
        <begin position="72"/>
        <end position="141"/>
    </location>
</feature>
<reference evidence="3 4" key="1">
    <citation type="submission" date="2018-11" db="EMBL/GenBank/DDBJ databases">
        <title>Genome assembly of Steccherinum ochraceum LE-BIN_3174, the white-rot fungus of the Steccherinaceae family (The Residual Polyporoid clade, Polyporales, Basidiomycota).</title>
        <authorList>
            <person name="Fedorova T.V."/>
            <person name="Glazunova O.A."/>
            <person name="Landesman E.O."/>
            <person name="Moiseenko K.V."/>
            <person name="Psurtseva N.V."/>
            <person name="Savinova O.S."/>
            <person name="Shakhova N.V."/>
            <person name="Tyazhelova T.V."/>
            <person name="Vasina D.V."/>
        </authorList>
    </citation>
    <scope>NUCLEOTIDE SEQUENCE [LARGE SCALE GENOMIC DNA]</scope>
    <source>
        <strain evidence="3 4">LE-BIN_3174</strain>
    </source>
</reference>
<dbReference type="SUPFAM" id="SSF54768">
    <property type="entry name" value="dsRNA-binding domain-like"/>
    <property type="match status" value="1"/>
</dbReference>
<sequence>MTLLPLTILYNVTLSEVGDADRRVAFLQVGPQTYACDGAPAAEHTHEMCRAEDPLSSLKLLADKDMAAANIDPVVALNNYLQETRQESLLSTTDSHVGKSHAPEWTVIYKFDGEVIGTGTGPSKTAAKETAAHEALVKLITRAAAAAETTTIIPAAQ</sequence>
<organism evidence="3 4">
    <name type="scientific">Steccherinum ochraceum</name>
    <dbReference type="NCBI Taxonomy" id="92696"/>
    <lineage>
        <taxon>Eukaryota</taxon>
        <taxon>Fungi</taxon>
        <taxon>Dikarya</taxon>
        <taxon>Basidiomycota</taxon>
        <taxon>Agaricomycotina</taxon>
        <taxon>Agaricomycetes</taxon>
        <taxon>Polyporales</taxon>
        <taxon>Steccherinaceae</taxon>
        <taxon>Steccherinum</taxon>
    </lineage>
</organism>
<evidence type="ECO:0000313" key="3">
    <source>
        <dbReference type="EMBL" id="TCD70129.1"/>
    </source>
</evidence>
<comment type="caution">
    <text evidence="3">The sequence shown here is derived from an EMBL/GenBank/DDBJ whole genome shotgun (WGS) entry which is preliminary data.</text>
</comment>